<keyword evidence="2" id="KW-0805">Transcription regulation</keyword>
<keyword evidence="9" id="KW-1185">Reference proteome</keyword>
<evidence type="ECO:0000313" key="8">
    <source>
        <dbReference type="EMBL" id="AIG24881.1"/>
    </source>
</evidence>
<dbReference type="GO" id="GO:0003677">
    <property type="term" value="F:DNA binding"/>
    <property type="evidence" value="ECO:0007669"/>
    <property type="project" value="UniProtKB-KW"/>
</dbReference>
<proteinExistence type="inferred from homology"/>
<evidence type="ECO:0000256" key="5">
    <source>
        <dbReference type="ARBA" id="ARBA00023163"/>
    </source>
</evidence>
<dbReference type="InterPro" id="IPR013249">
    <property type="entry name" value="RNA_pol_sigma70_r4_t2"/>
</dbReference>
<gene>
    <name evidence="8" type="primary">ylaC_1</name>
    <name evidence="8" type="ORF">BRLA_c005230</name>
</gene>
<dbReference type="eggNOG" id="COG1595">
    <property type="taxonomic scope" value="Bacteria"/>
</dbReference>
<dbReference type="PANTHER" id="PTHR43133">
    <property type="entry name" value="RNA POLYMERASE ECF-TYPE SIGMA FACTO"/>
    <property type="match status" value="1"/>
</dbReference>
<keyword evidence="4" id="KW-0238">DNA-binding</keyword>
<evidence type="ECO:0000256" key="3">
    <source>
        <dbReference type="ARBA" id="ARBA00023082"/>
    </source>
</evidence>
<name>A0A075R0B8_BRELA</name>
<dbReference type="Gene3D" id="1.10.1740.10">
    <property type="match status" value="1"/>
</dbReference>
<dbReference type="AlphaFoldDB" id="A0A075R0B8"/>
<evidence type="ECO:0000259" key="7">
    <source>
        <dbReference type="Pfam" id="PF08281"/>
    </source>
</evidence>
<evidence type="ECO:0000259" key="6">
    <source>
        <dbReference type="Pfam" id="PF04542"/>
    </source>
</evidence>
<protein>
    <submittedName>
        <fullName evidence="8">RNA polymerase sigma factor YlaC</fullName>
    </submittedName>
</protein>
<dbReference type="EMBL" id="CP007806">
    <property type="protein sequence ID" value="AIG24881.1"/>
    <property type="molecule type" value="Genomic_DNA"/>
</dbReference>
<dbReference type="InterPro" id="IPR013325">
    <property type="entry name" value="RNA_pol_sigma_r2"/>
</dbReference>
<dbReference type="InterPro" id="IPR039425">
    <property type="entry name" value="RNA_pol_sigma-70-like"/>
</dbReference>
<dbReference type="GO" id="GO:0016987">
    <property type="term" value="F:sigma factor activity"/>
    <property type="evidence" value="ECO:0007669"/>
    <property type="project" value="UniProtKB-KW"/>
</dbReference>
<feature type="domain" description="RNA polymerase sigma factor 70 region 4 type 2" evidence="7">
    <location>
        <begin position="134"/>
        <end position="185"/>
    </location>
</feature>
<dbReference type="Proteomes" id="UP000005850">
    <property type="component" value="Chromosome"/>
</dbReference>
<keyword evidence="5" id="KW-0804">Transcription</keyword>
<dbReference type="Gene3D" id="1.10.10.10">
    <property type="entry name" value="Winged helix-like DNA-binding domain superfamily/Winged helix DNA-binding domain"/>
    <property type="match status" value="1"/>
</dbReference>
<dbReference type="STRING" id="1042163.BRLA_c005230"/>
<keyword evidence="3" id="KW-0731">Sigma factor</keyword>
<dbReference type="InterPro" id="IPR007627">
    <property type="entry name" value="RNA_pol_sigma70_r2"/>
</dbReference>
<dbReference type="HOGENOM" id="CLU_047691_3_4_9"/>
<dbReference type="PANTHER" id="PTHR43133:SF52">
    <property type="entry name" value="ECF RNA POLYMERASE SIGMA FACTOR SIGL"/>
    <property type="match status" value="1"/>
</dbReference>
<reference evidence="8 9" key="1">
    <citation type="journal article" date="2011" name="J. Bacteriol.">
        <title>Genome sequence of Brevibacillus laterosporus LMG 15441, a pathogen of invertebrates.</title>
        <authorList>
            <person name="Djukic M."/>
            <person name="Poehlein A."/>
            <person name="Thurmer A."/>
            <person name="Daniel R."/>
        </authorList>
    </citation>
    <scope>NUCLEOTIDE SEQUENCE [LARGE SCALE GENOMIC DNA]</scope>
    <source>
        <strain evidence="8 9">LMG 15441</strain>
    </source>
</reference>
<feature type="domain" description="RNA polymerase sigma-70 region 2" evidence="6">
    <location>
        <begin position="36"/>
        <end position="102"/>
    </location>
</feature>
<dbReference type="Pfam" id="PF08281">
    <property type="entry name" value="Sigma70_r4_2"/>
    <property type="match status" value="1"/>
</dbReference>
<dbReference type="CDD" id="cd06171">
    <property type="entry name" value="Sigma70_r4"/>
    <property type="match status" value="1"/>
</dbReference>
<evidence type="ECO:0000256" key="2">
    <source>
        <dbReference type="ARBA" id="ARBA00023015"/>
    </source>
</evidence>
<dbReference type="SUPFAM" id="SSF88946">
    <property type="entry name" value="Sigma2 domain of RNA polymerase sigma factors"/>
    <property type="match status" value="1"/>
</dbReference>
<dbReference type="SUPFAM" id="SSF88659">
    <property type="entry name" value="Sigma3 and sigma4 domains of RNA polymerase sigma factors"/>
    <property type="match status" value="1"/>
</dbReference>
<dbReference type="InterPro" id="IPR036388">
    <property type="entry name" value="WH-like_DNA-bd_sf"/>
</dbReference>
<dbReference type="InterPro" id="IPR013324">
    <property type="entry name" value="RNA_pol_sigma_r3/r4-like"/>
</dbReference>
<accession>A0A075R0B8</accession>
<organism evidence="8 9">
    <name type="scientific">Brevibacillus laterosporus LMG 15441</name>
    <dbReference type="NCBI Taxonomy" id="1042163"/>
    <lineage>
        <taxon>Bacteria</taxon>
        <taxon>Bacillati</taxon>
        <taxon>Bacillota</taxon>
        <taxon>Bacilli</taxon>
        <taxon>Bacillales</taxon>
        <taxon>Paenibacillaceae</taxon>
        <taxon>Brevibacillus</taxon>
    </lineage>
</organism>
<dbReference type="NCBIfam" id="TIGR02937">
    <property type="entry name" value="sigma70-ECF"/>
    <property type="match status" value="1"/>
</dbReference>
<comment type="similarity">
    <text evidence="1">Belongs to the sigma-70 factor family. ECF subfamily.</text>
</comment>
<evidence type="ECO:0000256" key="4">
    <source>
        <dbReference type="ARBA" id="ARBA00023125"/>
    </source>
</evidence>
<dbReference type="KEGG" id="blr:BRLA_c005230"/>
<sequence>MPPQQQLGEVVLNMGVPMHAKSQTTEYYEDREFHELYDEFFDRVNRYLRCRVHNTWDADDLTTVVFIKALEKFQQYSRTSPFAGWIFSIAHHTFIDFCRKKKELPMDHTEFFESSIDNTWNPEEHALSNEETLLLRETLEKLTRDQRDVLSLRYFGDLRIAQVADILGKTEASVKTISHRGLKELRKLYTGKKLK</sequence>
<evidence type="ECO:0000256" key="1">
    <source>
        <dbReference type="ARBA" id="ARBA00010641"/>
    </source>
</evidence>
<dbReference type="InterPro" id="IPR014284">
    <property type="entry name" value="RNA_pol_sigma-70_dom"/>
</dbReference>
<dbReference type="Pfam" id="PF04542">
    <property type="entry name" value="Sigma70_r2"/>
    <property type="match status" value="1"/>
</dbReference>
<evidence type="ECO:0000313" key="9">
    <source>
        <dbReference type="Proteomes" id="UP000005850"/>
    </source>
</evidence>
<dbReference type="GO" id="GO:0006352">
    <property type="term" value="P:DNA-templated transcription initiation"/>
    <property type="evidence" value="ECO:0007669"/>
    <property type="project" value="InterPro"/>
</dbReference>